<keyword evidence="1" id="KW-0472">Membrane</keyword>
<feature type="transmembrane region" description="Helical" evidence="1">
    <location>
        <begin position="88"/>
        <end position="113"/>
    </location>
</feature>
<protein>
    <submittedName>
        <fullName evidence="3">ABC transporter permease subunit</fullName>
    </submittedName>
    <submittedName>
        <fullName evidence="2">Cu-processing system permease protein</fullName>
    </submittedName>
</protein>
<accession>A0A1K1SF11</accession>
<evidence type="ECO:0000313" key="3">
    <source>
        <dbReference type="EMBL" id="WQG88073.1"/>
    </source>
</evidence>
<keyword evidence="1" id="KW-0812">Transmembrane</keyword>
<keyword evidence="1" id="KW-1133">Transmembrane helix</keyword>
<dbReference type="RefSeq" id="WP_072364331.1">
    <property type="nucleotide sequence ID" value="NZ_CP139972.1"/>
</dbReference>
<evidence type="ECO:0000313" key="5">
    <source>
        <dbReference type="Proteomes" id="UP001326715"/>
    </source>
</evidence>
<name>A0A1K1SF11_9BACT</name>
<gene>
    <name evidence="2" type="ORF">SAMN05661012_05318</name>
    <name evidence="3" type="ORF">SR876_24405</name>
</gene>
<dbReference type="STRING" id="1004.SAMN05661012_05318"/>
<dbReference type="AlphaFoldDB" id="A0A1K1SF11"/>
<dbReference type="Proteomes" id="UP001326715">
    <property type="component" value="Chromosome"/>
</dbReference>
<dbReference type="EMBL" id="FPIZ01000022">
    <property type="protein sequence ID" value="SFW82977.1"/>
    <property type="molecule type" value="Genomic_DNA"/>
</dbReference>
<evidence type="ECO:0000313" key="2">
    <source>
        <dbReference type="EMBL" id="SFW82977.1"/>
    </source>
</evidence>
<dbReference type="Proteomes" id="UP000183788">
    <property type="component" value="Unassembled WGS sequence"/>
</dbReference>
<dbReference type="EMBL" id="CP140154">
    <property type="protein sequence ID" value="WQG88073.1"/>
    <property type="molecule type" value="Genomic_DNA"/>
</dbReference>
<proteinExistence type="predicted"/>
<feature type="transmembrane region" description="Helical" evidence="1">
    <location>
        <begin position="119"/>
        <end position="139"/>
    </location>
</feature>
<feature type="transmembrane region" description="Helical" evidence="1">
    <location>
        <begin position="12"/>
        <end position="33"/>
    </location>
</feature>
<dbReference type="OrthoDB" id="1068411at2"/>
<reference evidence="3 5" key="2">
    <citation type="submission" date="2023-11" db="EMBL/GenBank/DDBJ databases">
        <title>MicrobeMod: A computational toolkit for identifying prokaryotic methylation and restriction-modification with nanopore sequencing.</title>
        <authorList>
            <person name="Crits-Christoph A."/>
            <person name="Kang S.C."/>
            <person name="Lee H."/>
            <person name="Ostrov N."/>
        </authorList>
    </citation>
    <scope>NUCLEOTIDE SEQUENCE [LARGE SCALE GENOMIC DNA]</scope>
    <source>
        <strain evidence="3 5">ATCC 23090</strain>
    </source>
</reference>
<keyword evidence="5" id="KW-1185">Reference proteome</keyword>
<evidence type="ECO:0000256" key="1">
    <source>
        <dbReference type="SAM" id="Phobius"/>
    </source>
</evidence>
<reference evidence="2 4" key="1">
    <citation type="submission" date="2016-11" db="EMBL/GenBank/DDBJ databases">
        <authorList>
            <person name="Jaros S."/>
            <person name="Januszkiewicz K."/>
            <person name="Wedrychowicz H."/>
        </authorList>
    </citation>
    <scope>NUCLEOTIDE SEQUENCE [LARGE SCALE GENOMIC DNA]</scope>
    <source>
        <strain evidence="2 4">DSM 784</strain>
    </source>
</reference>
<sequence>MKKIIKYVVLDILRNRILVSYTVLLLVVSMLLLCLTDNGTKALLSLLNIVLIVLPLVSIIFSTIYYYNASAFIELLVCQPLRRTKILLSVYIGLALSLLIAFCIGVGLPLLIFDGSMTAVLLILVGMALTVIFSALAILGSVMMRDKARGIGVAILSWFYFSLLYDGLVLFLLFQFSDYPLEKPAIVMGALNPIDLGRIIVLLRLDSSAMMGYTGAVFASFFGSVGGMLTGFVLLLTWMIWPLFWALRRFNRKDL</sequence>
<feature type="transmembrane region" description="Helical" evidence="1">
    <location>
        <begin position="151"/>
        <end position="174"/>
    </location>
</feature>
<feature type="transmembrane region" description="Helical" evidence="1">
    <location>
        <begin position="217"/>
        <end position="241"/>
    </location>
</feature>
<feature type="transmembrane region" description="Helical" evidence="1">
    <location>
        <begin position="45"/>
        <end position="67"/>
    </location>
</feature>
<evidence type="ECO:0000313" key="4">
    <source>
        <dbReference type="Proteomes" id="UP000183788"/>
    </source>
</evidence>
<organism evidence="2 4">
    <name type="scientific">Chitinophaga sancti</name>
    <dbReference type="NCBI Taxonomy" id="1004"/>
    <lineage>
        <taxon>Bacteria</taxon>
        <taxon>Pseudomonadati</taxon>
        <taxon>Bacteroidota</taxon>
        <taxon>Chitinophagia</taxon>
        <taxon>Chitinophagales</taxon>
        <taxon>Chitinophagaceae</taxon>
        <taxon>Chitinophaga</taxon>
    </lineage>
</organism>